<dbReference type="RefSeq" id="WP_123803524.1">
    <property type="nucleotide sequence ID" value="NZ_JBHSPY010000006.1"/>
</dbReference>
<comment type="catalytic activity">
    <reaction evidence="8">
        <text>L-threonyl-[protein] + ATP = 3-O-(5'-adenylyl)-L-threonyl-[protein] + diphosphate</text>
        <dbReference type="Rhea" id="RHEA:54292"/>
        <dbReference type="Rhea" id="RHEA-COMP:11060"/>
        <dbReference type="Rhea" id="RHEA-COMP:13847"/>
        <dbReference type="ChEBI" id="CHEBI:30013"/>
        <dbReference type="ChEBI" id="CHEBI:30616"/>
        <dbReference type="ChEBI" id="CHEBI:33019"/>
        <dbReference type="ChEBI" id="CHEBI:138113"/>
        <dbReference type="EC" id="2.7.7.108"/>
    </reaction>
</comment>
<sequence>MHTLPLKAACFATLPNTFYSTIKPEPLNQPYWIAVNETLLQELNMPSESFQTASNLAYLSGSATEYQPQPIATVYSGHQFGGYTPRLGDGRALLLGETPDEHGKAWEWQLKGAGKTPYSRFADGRAVLRSSVREYLCSEAMHGLKIPTTRALALVGSDDGVYRETMETAAVVTRIAPSFIRFGHFEYFFYTGREAELKTLADFVIAHYYSECREAENPYLAMLQTVAGRTAETVAAWQSVGFCHGVMNTDNMSILGLTIDYGPFGFMEGYDRRHVCNHSDHEGRYAYHAQPYIAHWNLAALANCFESLVPEKELNDLLEQWPDTFQTAYLKRMRPKLGLLTEQADDAELIADMFAALQDKKVDFTLFFRKLSEVSNVHDDALPSELMALFGEHNSQLFVRWAGRYRQRLRAENSGHTERKQRMNQANPLYVLRNYLAQQAIELAQRGDYREIERLRRCLANPFDARPEFADFAQPAPEWAEGIAVSCSS</sequence>
<dbReference type="GO" id="GO:0005524">
    <property type="term" value="F:ATP binding"/>
    <property type="evidence" value="ECO:0007669"/>
    <property type="project" value="UniProtKB-UniRule"/>
</dbReference>
<comment type="function">
    <text evidence="8">Nucleotidyltransferase involved in the post-translational modification of proteins. It can catalyze the addition of adenosine monophosphate (AMP) or uridine monophosphate (UMP) to a protein, resulting in modifications known as AMPylation and UMPylation.</text>
</comment>
<dbReference type="GO" id="GO:0030145">
    <property type="term" value="F:manganese ion binding"/>
    <property type="evidence" value="ECO:0007669"/>
    <property type="project" value="UniProtKB-UniRule"/>
</dbReference>
<dbReference type="EC" id="2.7.7.108" evidence="8"/>
<dbReference type="InterPro" id="IPR003846">
    <property type="entry name" value="SelO"/>
</dbReference>
<feature type="binding site" evidence="8">
    <location>
        <position position="88"/>
    </location>
    <ligand>
        <name>ATP</name>
        <dbReference type="ChEBI" id="CHEBI:30616"/>
    </ligand>
</feature>
<feature type="binding site" evidence="8">
    <location>
        <position position="111"/>
    </location>
    <ligand>
        <name>ATP</name>
        <dbReference type="ChEBI" id="CHEBI:30616"/>
    </ligand>
</feature>
<evidence type="ECO:0000256" key="4">
    <source>
        <dbReference type="ARBA" id="ARBA00022723"/>
    </source>
</evidence>
<comment type="catalytic activity">
    <reaction evidence="8">
        <text>L-seryl-[protein] + UTP = O-(5'-uridylyl)-L-seryl-[protein] + diphosphate</text>
        <dbReference type="Rhea" id="RHEA:64604"/>
        <dbReference type="Rhea" id="RHEA-COMP:9863"/>
        <dbReference type="Rhea" id="RHEA-COMP:16635"/>
        <dbReference type="ChEBI" id="CHEBI:29999"/>
        <dbReference type="ChEBI" id="CHEBI:33019"/>
        <dbReference type="ChEBI" id="CHEBI:46398"/>
        <dbReference type="ChEBI" id="CHEBI:156051"/>
    </reaction>
</comment>
<keyword evidence="4 8" id="KW-0479">Metal-binding</keyword>
<comment type="cofactor">
    <cofactor evidence="8">
        <name>Mg(2+)</name>
        <dbReference type="ChEBI" id="CHEBI:18420"/>
    </cofactor>
    <cofactor evidence="8">
        <name>Mn(2+)</name>
        <dbReference type="ChEBI" id="CHEBI:29035"/>
    </cofactor>
</comment>
<feature type="binding site" evidence="8">
    <location>
        <position position="91"/>
    </location>
    <ligand>
        <name>ATP</name>
        <dbReference type="ChEBI" id="CHEBI:30616"/>
    </ligand>
</feature>
<gene>
    <name evidence="8" type="primary">ydiU</name>
    <name evidence="8" type="synonym">selO</name>
    <name evidence="9" type="ORF">EGK74_00020</name>
</gene>
<comment type="catalytic activity">
    <reaction evidence="8">
        <text>L-seryl-[protein] + ATP = 3-O-(5'-adenylyl)-L-seryl-[protein] + diphosphate</text>
        <dbReference type="Rhea" id="RHEA:58120"/>
        <dbReference type="Rhea" id="RHEA-COMP:9863"/>
        <dbReference type="Rhea" id="RHEA-COMP:15073"/>
        <dbReference type="ChEBI" id="CHEBI:29999"/>
        <dbReference type="ChEBI" id="CHEBI:30616"/>
        <dbReference type="ChEBI" id="CHEBI:33019"/>
        <dbReference type="ChEBI" id="CHEBI:142516"/>
        <dbReference type="EC" id="2.7.7.108"/>
    </reaction>
</comment>
<evidence type="ECO:0000256" key="6">
    <source>
        <dbReference type="ARBA" id="ARBA00022840"/>
    </source>
</evidence>
<organism evidence="9 10">
    <name type="scientific">Neisseria weixii</name>
    <dbReference type="NCBI Taxonomy" id="1853276"/>
    <lineage>
        <taxon>Bacteria</taxon>
        <taxon>Pseudomonadati</taxon>
        <taxon>Pseudomonadota</taxon>
        <taxon>Betaproteobacteria</taxon>
        <taxon>Neisseriales</taxon>
        <taxon>Neisseriaceae</taxon>
        <taxon>Neisseria</taxon>
    </lineage>
</organism>
<feature type="binding site" evidence="8">
    <location>
        <position position="181"/>
    </location>
    <ligand>
        <name>ATP</name>
        <dbReference type="ChEBI" id="CHEBI:30616"/>
    </ligand>
</feature>
<keyword evidence="5 8" id="KW-0547">Nucleotide-binding</keyword>
<dbReference type="HAMAP" id="MF_00692">
    <property type="entry name" value="SelO"/>
    <property type="match status" value="1"/>
</dbReference>
<dbReference type="Proteomes" id="UP000272412">
    <property type="component" value="Unassembled WGS sequence"/>
</dbReference>
<comment type="similarity">
    <text evidence="1 8">Belongs to the SELO family.</text>
</comment>
<proteinExistence type="inferred from homology"/>
<name>A0A3N4NFP1_9NEIS</name>
<dbReference type="Pfam" id="PF02696">
    <property type="entry name" value="SelO"/>
    <property type="match status" value="1"/>
</dbReference>
<evidence type="ECO:0000256" key="3">
    <source>
        <dbReference type="ARBA" id="ARBA00022695"/>
    </source>
</evidence>
<dbReference type="PANTHER" id="PTHR32057:SF14">
    <property type="entry name" value="PROTEIN ADENYLYLTRANSFERASE SELO, MITOCHONDRIAL"/>
    <property type="match status" value="1"/>
</dbReference>
<feature type="binding site" evidence="8">
    <location>
        <position position="123"/>
    </location>
    <ligand>
        <name>ATP</name>
        <dbReference type="ChEBI" id="CHEBI:30616"/>
    </ligand>
</feature>
<keyword evidence="3 8" id="KW-0548">Nucleotidyltransferase</keyword>
<feature type="binding site" evidence="8">
    <location>
        <position position="251"/>
    </location>
    <ligand>
        <name>Mg(2+)</name>
        <dbReference type="ChEBI" id="CHEBI:18420"/>
    </ligand>
</feature>
<evidence type="ECO:0000256" key="8">
    <source>
        <dbReference type="HAMAP-Rule" id="MF_00692"/>
    </source>
</evidence>
<dbReference type="GO" id="GO:0070733">
    <property type="term" value="F:AMPylase activity"/>
    <property type="evidence" value="ECO:0007669"/>
    <property type="project" value="UniProtKB-EC"/>
</dbReference>
<evidence type="ECO:0000256" key="7">
    <source>
        <dbReference type="ARBA" id="ARBA00022842"/>
    </source>
</evidence>
<evidence type="ECO:0000256" key="2">
    <source>
        <dbReference type="ARBA" id="ARBA00022679"/>
    </source>
</evidence>
<feature type="binding site" evidence="8">
    <location>
        <position position="260"/>
    </location>
    <ligand>
        <name>Mg(2+)</name>
        <dbReference type="ChEBI" id="CHEBI:18420"/>
    </ligand>
</feature>
<dbReference type="PANTHER" id="PTHR32057">
    <property type="entry name" value="PROTEIN ADENYLYLTRANSFERASE SELO, MITOCHONDRIAL"/>
    <property type="match status" value="1"/>
</dbReference>
<evidence type="ECO:0000313" key="10">
    <source>
        <dbReference type="Proteomes" id="UP000272412"/>
    </source>
</evidence>
<keyword evidence="10" id="KW-1185">Reference proteome</keyword>
<keyword evidence="6 8" id="KW-0067">ATP-binding</keyword>
<comment type="catalytic activity">
    <reaction evidence="8">
        <text>L-tyrosyl-[protein] + UTP = O-(5'-uridylyl)-L-tyrosyl-[protein] + diphosphate</text>
        <dbReference type="Rhea" id="RHEA:83887"/>
        <dbReference type="Rhea" id="RHEA-COMP:10136"/>
        <dbReference type="Rhea" id="RHEA-COMP:20238"/>
        <dbReference type="ChEBI" id="CHEBI:33019"/>
        <dbReference type="ChEBI" id="CHEBI:46398"/>
        <dbReference type="ChEBI" id="CHEBI:46858"/>
        <dbReference type="ChEBI" id="CHEBI:90602"/>
    </reaction>
</comment>
<feature type="binding site" evidence="8">
    <location>
        <position position="174"/>
    </location>
    <ligand>
        <name>ATP</name>
        <dbReference type="ChEBI" id="CHEBI:30616"/>
    </ligand>
</feature>
<comment type="catalytic activity">
    <reaction evidence="8">
        <text>L-tyrosyl-[protein] + ATP = O-(5'-adenylyl)-L-tyrosyl-[protein] + diphosphate</text>
        <dbReference type="Rhea" id="RHEA:54288"/>
        <dbReference type="Rhea" id="RHEA-COMP:10136"/>
        <dbReference type="Rhea" id="RHEA-COMP:13846"/>
        <dbReference type="ChEBI" id="CHEBI:30616"/>
        <dbReference type="ChEBI" id="CHEBI:33019"/>
        <dbReference type="ChEBI" id="CHEBI:46858"/>
        <dbReference type="ChEBI" id="CHEBI:83624"/>
        <dbReference type="EC" id="2.7.7.108"/>
    </reaction>
</comment>
<evidence type="ECO:0000256" key="5">
    <source>
        <dbReference type="ARBA" id="ARBA00022741"/>
    </source>
</evidence>
<keyword evidence="2 8" id="KW-0808">Transferase</keyword>
<dbReference type="OrthoDB" id="9776281at2"/>
<feature type="binding site" evidence="8">
    <location>
        <position position="124"/>
    </location>
    <ligand>
        <name>ATP</name>
        <dbReference type="ChEBI" id="CHEBI:30616"/>
    </ligand>
</feature>
<dbReference type="GO" id="GO:0000287">
    <property type="term" value="F:magnesium ion binding"/>
    <property type="evidence" value="ECO:0007669"/>
    <property type="project" value="UniProtKB-UniRule"/>
</dbReference>
<keyword evidence="7 8" id="KW-0460">Magnesium</keyword>
<dbReference type="NCBIfam" id="NF000658">
    <property type="entry name" value="PRK00029.1"/>
    <property type="match status" value="1"/>
</dbReference>
<dbReference type="EC" id="2.7.7.-" evidence="8"/>
<keyword evidence="8" id="KW-0464">Manganese</keyword>
<feature type="binding site" evidence="8">
    <location>
        <position position="90"/>
    </location>
    <ligand>
        <name>ATP</name>
        <dbReference type="ChEBI" id="CHEBI:30616"/>
    </ligand>
</feature>
<accession>A0A3N4NFP1</accession>
<dbReference type="EMBL" id="RPFL01000001">
    <property type="protein sequence ID" value="RPD90960.1"/>
    <property type="molecule type" value="Genomic_DNA"/>
</dbReference>
<evidence type="ECO:0000313" key="9">
    <source>
        <dbReference type="EMBL" id="RPD90960.1"/>
    </source>
</evidence>
<evidence type="ECO:0000256" key="1">
    <source>
        <dbReference type="ARBA" id="ARBA00009747"/>
    </source>
</evidence>
<feature type="active site" description="Proton acceptor" evidence="8">
    <location>
        <position position="250"/>
    </location>
</feature>
<reference evidence="9 10" key="1">
    <citation type="submission" date="2018-11" db="EMBL/GenBank/DDBJ databases">
        <title>Neisseria weixii sp. nov. isolated from the rectal contents of plateau pika (Ochotona cruzoniae).</title>
        <authorList>
            <person name="Zhang G."/>
        </authorList>
    </citation>
    <scope>NUCLEOTIDE SEQUENCE [LARGE SCALE GENOMIC DNA]</scope>
    <source>
        <strain evidence="9 10">10009</strain>
    </source>
</reference>
<dbReference type="AlphaFoldDB" id="A0A3N4NFP1"/>
<feature type="binding site" evidence="8">
    <location>
        <position position="260"/>
    </location>
    <ligand>
        <name>ATP</name>
        <dbReference type="ChEBI" id="CHEBI:30616"/>
    </ligand>
</feature>
<comment type="catalytic activity">
    <reaction evidence="8">
        <text>L-histidyl-[protein] + UTP = N(tele)-(5'-uridylyl)-L-histidyl-[protein] + diphosphate</text>
        <dbReference type="Rhea" id="RHEA:83891"/>
        <dbReference type="Rhea" id="RHEA-COMP:9745"/>
        <dbReference type="Rhea" id="RHEA-COMP:20239"/>
        <dbReference type="ChEBI" id="CHEBI:29979"/>
        <dbReference type="ChEBI" id="CHEBI:33019"/>
        <dbReference type="ChEBI" id="CHEBI:46398"/>
        <dbReference type="ChEBI" id="CHEBI:233474"/>
    </reaction>
</comment>
<comment type="caution">
    <text evidence="9">The sequence shown here is derived from an EMBL/GenBank/DDBJ whole genome shotgun (WGS) entry which is preliminary data.</text>
</comment>
<protein>
    <recommendedName>
        <fullName evidence="8">Protein nucleotidyltransferase YdiU</fullName>
        <ecNumber evidence="8">2.7.7.-</ecNumber>
    </recommendedName>
    <alternativeName>
        <fullName evidence="8">Protein adenylyltransferase YdiU</fullName>
        <ecNumber evidence="8">2.7.7.108</ecNumber>
    </alternativeName>
    <alternativeName>
        <fullName evidence="8">Protein uridylyltransferase YdiU</fullName>
        <ecNumber evidence="8">2.7.7.-</ecNumber>
    </alternativeName>
</protein>